<dbReference type="PANTHER" id="PTHR33558:SF1">
    <property type="entry name" value="GLUTAREDOXIN-LIKE PROTEIN C5ORF63 HOMOLOG"/>
    <property type="match status" value="1"/>
</dbReference>
<dbReference type="InterPro" id="IPR036249">
    <property type="entry name" value="Thioredoxin-like_sf"/>
</dbReference>
<dbReference type="EMBL" id="SLWR01000003">
    <property type="protein sequence ID" value="TCO49263.1"/>
    <property type="molecule type" value="Genomic_DNA"/>
</dbReference>
<protein>
    <submittedName>
        <fullName evidence="1">Glutaredoxin</fullName>
    </submittedName>
</protein>
<gene>
    <name evidence="1" type="ORF">EV646_103241</name>
</gene>
<dbReference type="Proteomes" id="UP000295573">
    <property type="component" value="Unassembled WGS sequence"/>
</dbReference>
<dbReference type="AlphaFoldDB" id="A0A4R2IUM1"/>
<dbReference type="Pfam" id="PF05768">
    <property type="entry name" value="Glrx-like"/>
    <property type="match status" value="1"/>
</dbReference>
<dbReference type="PANTHER" id="PTHR33558">
    <property type="entry name" value="GLUTAREDOXIN-LIKE PROTEIN C5ORF63 HOMOLOG"/>
    <property type="match status" value="1"/>
</dbReference>
<accession>A0A4R2IUM1</accession>
<reference evidence="1 2" key="1">
    <citation type="journal article" date="2015" name="Stand. Genomic Sci.">
        <title>Genomic Encyclopedia of Bacterial and Archaeal Type Strains, Phase III: the genomes of soil and plant-associated and newly described type strains.</title>
        <authorList>
            <person name="Whitman W.B."/>
            <person name="Woyke T."/>
            <person name="Klenk H.P."/>
            <person name="Zhou Y."/>
            <person name="Lilburn T.G."/>
            <person name="Beck B.J."/>
            <person name="De Vos P."/>
            <person name="Vandamme P."/>
            <person name="Eisen J.A."/>
            <person name="Garrity G."/>
            <person name="Hugenholtz P."/>
            <person name="Kyrpides N.C."/>
        </authorList>
    </citation>
    <scope>NUCLEOTIDE SEQUENCE [LARGE SCALE GENOMIC DNA]</scope>
    <source>
        <strain evidence="1 2">VKM Ac-2541</strain>
    </source>
</reference>
<dbReference type="RefSeq" id="WP_132146855.1">
    <property type="nucleotide sequence ID" value="NZ_SLWR01000003.1"/>
</dbReference>
<dbReference type="CDD" id="cd02976">
    <property type="entry name" value="NrdH"/>
    <property type="match status" value="1"/>
</dbReference>
<keyword evidence="2" id="KW-1185">Reference proteome</keyword>
<dbReference type="InterPro" id="IPR008554">
    <property type="entry name" value="Glutaredoxin-like"/>
</dbReference>
<dbReference type="OrthoDB" id="8779161at2"/>
<evidence type="ECO:0000313" key="2">
    <source>
        <dbReference type="Proteomes" id="UP000295573"/>
    </source>
</evidence>
<evidence type="ECO:0000313" key="1">
    <source>
        <dbReference type="EMBL" id="TCO49263.1"/>
    </source>
</evidence>
<dbReference type="SUPFAM" id="SSF52833">
    <property type="entry name" value="Thioredoxin-like"/>
    <property type="match status" value="1"/>
</dbReference>
<dbReference type="InterPro" id="IPR052565">
    <property type="entry name" value="Glutaredoxin-like_YDR286C"/>
</dbReference>
<sequence>MSRVTLYTKPGCHLCEDARAIVVKVCAELGEEWTEVDITQDQALFSEYGDQIPVTFVDGKQHDFWRVDPVRLRTALMGTQADEARPGLMERLRRRRGQ</sequence>
<organism evidence="1 2">
    <name type="scientific">Kribbella antiqua</name>
    <dbReference type="NCBI Taxonomy" id="2512217"/>
    <lineage>
        <taxon>Bacteria</taxon>
        <taxon>Bacillati</taxon>
        <taxon>Actinomycetota</taxon>
        <taxon>Actinomycetes</taxon>
        <taxon>Propionibacteriales</taxon>
        <taxon>Kribbellaceae</taxon>
        <taxon>Kribbella</taxon>
    </lineage>
</organism>
<dbReference type="Gene3D" id="3.40.30.10">
    <property type="entry name" value="Glutaredoxin"/>
    <property type="match status" value="1"/>
</dbReference>
<name>A0A4R2IUM1_9ACTN</name>
<comment type="caution">
    <text evidence="1">The sequence shown here is derived from an EMBL/GenBank/DDBJ whole genome shotgun (WGS) entry which is preliminary data.</text>
</comment>
<proteinExistence type="predicted"/>